<dbReference type="GeneID" id="5233086"/>
<dbReference type="Proteomes" id="UP000001996">
    <property type="component" value="Unassembled WGS sequence"/>
</dbReference>
<keyword evidence="2" id="KW-1185">Reference proteome</keyword>
<dbReference type="OMA" id="NWVDARL"/>
<dbReference type="OrthoDB" id="496981at2759"/>
<dbReference type="PANTHER" id="PTHR48100:SF1">
    <property type="entry name" value="HISTIDINE PHOSPHATASE FAMILY PROTEIN-RELATED"/>
    <property type="match status" value="1"/>
</dbReference>
<dbReference type="InterPro" id="IPR050275">
    <property type="entry name" value="PGM_Phosphatase"/>
</dbReference>
<dbReference type="SUPFAM" id="SSF53254">
    <property type="entry name" value="Phosphoglycerate mutase-like"/>
    <property type="match status" value="1"/>
</dbReference>
<name>A5E079_LODEL</name>
<gene>
    <name evidence="1" type="ORF">LELG_03016</name>
</gene>
<dbReference type="InterPro" id="IPR029033">
    <property type="entry name" value="His_PPase_superfam"/>
</dbReference>
<reference evidence="1 2" key="1">
    <citation type="journal article" date="2009" name="Nature">
        <title>Evolution of pathogenicity and sexual reproduction in eight Candida genomes.</title>
        <authorList>
            <person name="Butler G."/>
            <person name="Rasmussen M.D."/>
            <person name="Lin M.F."/>
            <person name="Santos M.A."/>
            <person name="Sakthikumar S."/>
            <person name="Munro C.A."/>
            <person name="Rheinbay E."/>
            <person name="Grabherr M."/>
            <person name="Forche A."/>
            <person name="Reedy J.L."/>
            <person name="Agrafioti I."/>
            <person name="Arnaud M.B."/>
            <person name="Bates S."/>
            <person name="Brown A.J."/>
            <person name="Brunke S."/>
            <person name="Costanzo M.C."/>
            <person name="Fitzpatrick D.A."/>
            <person name="de Groot P.W."/>
            <person name="Harris D."/>
            <person name="Hoyer L.L."/>
            <person name="Hube B."/>
            <person name="Klis F.M."/>
            <person name="Kodira C."/>
            <person name="Lennard N."/>
            <person name="Logue M.E."/>
            <person name="Martin R."/>
            <person name="Neiman A.M."/>
            <person name="Nikolaou E."/>
            <person name="Quail M.A."/>
            <person name="Quinn J."/>
            <person name="Santos M.C."/>
            <person name="Schmitzberger F.F."/>
            <person name="Sherlock G."/>
            <person name="Shah P."/>
            <person name="Silverstein K.A."/>
            <person name="Skrzypek M.S."/>
            <person name="Soll D."/>
            <person name="Staggs R."/>
            <person name="Stansfield I."/>
            <person name="Stumpf M.P."/>
            <person name="Sudbery P.E."/>
            <person name="Srikantha T."/>
            <person name="Zeng Q."/>
            <person name="Berman J."/>
            <person name="Berriman M."/>
            <person name="Heitman J."/>
            <person name="Gow N.A."/>
            <person name="Lorenz M.C."/>
            <person name="Birren B.W."/>
            <person name="Kellis M."/>
            <person name="Cuomo C.A."/>
        </authorList>
    </citation>
    <scope>NUCLEOTIDE SEQUENCE [LARGE SCALE GENOMIC DNA]</scope>
    <source>
        <strain evidence="2">ATCC 11503 / BCRC 21390 / CBS 2605 / JCM 1781 / NBRC 1676 / NRRL YB-4239</strain>
    </source>
</reference>
<dbReference type="Gene3D" id="3.40.50.1240">
    <property type="entry name" value="Phosphoglycerate mutase-like"/>
    <property type="match status" value="1"/>
</dbReference>
<dbReference type="VEuPathDB" id="FungiDB:LELG_03016"/>
<proteinExistence type="predicted"/>
<dbReference type="InterPro" id="IPR013078">
    <property type="entry name" value="His_Pase_superF_clade-1"/>
</dbReference>
<dbReference type="EMBL" id="CH981526">
    <property type="protein sequence ID" value="EDK44837.1"/>
    <property type="molecule type" value="Genomic_DNA"/>
</dbReference>
<dbReference type="AlphaFoldDB" id="A5E079"/>
<dbReference type="Pfam" id="PF00300">
    <property type="entry name" value="His_Phos_1"/>
    <property type="match status" value="1"/>
</dbReference>
<dbReference type="KEGG" id="lel:PVL30_003844"/>
<dbReference type="eggNOG" id="KOG4754">
    <property type="taxonomic scope" value="Eukaryota"/>
</dbReference>
<organism evidence="1 2">
    <name type="scientific">Lodderomyces elongisporus (strain ATCC 11503 / CBS 2605 / JCM 1781 / NBRC 1676 / NRRL YB-4239)</name>
    <name type="common">Yeast</name>
    <name type="synonym">Saccharomyces elongisporus</name>
    <dbReference type="NCBI Taxonomy" id="379508"/>
    <lineage>
        <taxon>Eukaryota</taxon>
        <taxon>Fungi</taxon>
        <taxon>Dikarya</taxon>
        <taxon>Ascomycota</taxon>
        <taxon>Saccharomycotina</taxon>
        <taxon>Pichiomycetes</taxon>
        <taxon>Debaryomycetaceae</taxon>
        <taxon>Candida/Lodderomyces clade</taxon>
        <taxon>Lodderomyces</taxon>
    </lineage>
</organism>
<evidence type="ECO:0000313" key="2">
    <source>
        <dbReference type="Proteomes" id="UP000001996"/>
    </source>
</evidence>
<accession>A5E079</accession>
<protein>
    <recommendedName>
        <fullName evidence="3">Phosphoglycerate mutase</fullName>
    </recommendedName>
</protein>
<dbReference type="GO" id="GO:0016791">
    <property type="term" value="F:phosphatase activity"/>
    <property type="evidence" value="ECO:0007669"/>
    <property type="project" value="TreeGrafter"/>
</dbReference>
<dbReference type="GO" id="GO:0005737">
    <property type="term" value="C:cytoplasm"/>
    <property type="evidence" value="ECO:0007669"/>
    <property type="project" value="TreeGrafter"/>
</dbReference>
<dbReference type="InParanoid" id="A5E079"/>
<dbReference type="HOGENOM" id="CLU_039184_0_2_1"/>
<dbReference type="FunCoup" id="A5E079">
    <property type="interactions" value="159"/>
</dbReference>
<evidence type="ECO:0000313" key="1">
    <source>
        <dbReference type="EMBL" id="EDK44837.1"/>
    </source>
</evidence>
<evidence type="ECO:0008006" key="3">
    <source>
        <dbReference type="Google" id="ProtNLM"/>
    </source>
</evidence>
<sequence>MFPQIVYNLQQLLSTSLFGLNIMAPSPNSLDILDSQIKLEFKDAYLTKLNQFREESQTYWEFSIVPGMFKQSDPETDESLFNYLDEHFGKIGTWDDIVSQLNILNAEAEPNVQYKILYLFRHYAGYHNLAHLKYGNDAWNEYWSKINGDGEMTWGPDANLTTESVELAKLNSRLISKELRNNANGDSSLIAPQKLYVSPLSRAVDTLFYTWNEILDLKLIQPRIQENWRETMGVHTCDKRSSRSIIDERFTHKGFQIELSLTEEDELYQDDYRETVDEQAMRMNSALQQLFTECGRNELIIAITSHSGSIRTQLMVLGHRSFAVQTGGMIPVFVKAVRNEN</sequence>
<dbReference type="PANTHER" id="PTHR48100">
    <property type="entry name" value="BROAD-SPECIFICITY PHOSPHATASE YOR283W-RELATED"/>
    <property type="match status" value="1"/>
</dbReference>